<evidence type="ECO:0000256" key="1">
    <source>
        <dbReference type="SAM" id="MobiDB-lite"/>
    </source>
</evidence>
<evidence type="ECO:0000313" key="5">
    <source>
        <dbReference type="Proteomes" id="UP000249886"/>
    </source>
</evidence>
<comment type="caution">
    <text evidence="4">The sequence shown here is derived from an EMBL/GenBank/DDBJ whole genome shotgun (WGS) entry which is preliminary data.</text>
</comment>
<evidence type="ECO:0000256" key="3">
    <source>
        <dbReference type="SAM" id="SignalP"/>
    </source>
</evidence>
<protein>
    <recommendedName>
        <fullName evidence="6">Cell surface protein</fullName>
    </recommendedName>
</protein>
<evidence type="ECO:0000313" key="4">
    <source>
        <dbReference type="EMBL" id="SPW24070.1"/>
    </source>
</evidence>
<keyword evidence="2" id="KW-1133">Transmembrane helix</keyword>
<feature type="compositionally biased region" description="Low complexity" evidence="1">
    <location>
        <begin position="468"/>
        <end position="478"/>
    </location>
</feature>
<keyword evidence="3" id="KW-0732">Signal</keyword>
<evidence type="ECO:0008006" key="6">
    <source>
        <dbReference type="Google" id="ProtNLM"/>
    </source>
</evidence>
<accession>A0A8B4GZJ5</accession>
<dbReference type="Proteomes" id="UP000249886">
    <property type="component" value="Unassembled WGS sequence"/>
</dbReference>
<gene>
    <name evidence="4" type="ORF">NCTC10254_00435</name>
</gene>
<feature type="compositionally biased region" description="Low complexity" evidence="1">
    <location>
        <begin position="545"/>
        <end position="582"/>
    </location>
</feature>
<dbReference type="AlphaFoldDB" id="A0A8B4GZJ5"/>
<feature type="compositionally biased region" description="Low complexity" evidence="1">
    <location>
        <begin position="590"/>
        <end position="621"/>
    </location>
</feature>
<sequence>MVSSSKSHYPSRRSRRTAAVITASLLTSSVSPVTAFAQDPVKDANNFVQGLAGNLPQAPAMPGIPAAPPPANGGNETKPSDTAAAPSATTQALPDLANSVPTDATKATQDVVDKVTQGVQAFNDTVKAPEETFELEVDGEGTTDKAKVTITKKITDPANGKVHLKGENWKNKDNKGSTILVRLKGYDAQTGAENIFKQENPASQQSPADGKAADPEIYWKIEAKEDGTFERDYDLPNLTPGQGLKLEFETNAATNDFSRKKTTESLVIGGTEYVEKQAAPARAVPRAMAAEAAAKAAEIESTAKEAAESAKAEASATGSAVANAVMAPQAPGGSAEPTDSGKATASTTPSAAPSTQPSTSSTAQTPPSTTPSTSGTASSKTSTPPNNSGTSQSTTASTQPPKDDSSSTDTIKDINYLLKEIKNFDKAFENLLGAAALAALSSSGGSNIPGLPGGSNNSTKTTAPTTPRAGGQARNAGGNKTGTGTSGNGTAGKAPTGGASGGKSTAGGAAAGTKTTQKGTSTNALSGLGSLSSLLGGTGRGTSVGGTRTSGTITGGATRSTNGTGATRTTTGTNGTSPATGARVINPNTNGRAAAGARAAGAAGAGSAKATTSNSASASSKPQPKHTPKPPVKTRDQLTQKNAHGVTGTLKNETLTMKIPRLKSGDWAYLYIYSADTTQKPVGVAWAQLDSTGSVKLDTKDLPDGEYTVAAVDEKDQLVGWVDMKLGEIKNAAVEGDNNDKVVAAQAGVMSATDWWMIGASMLIPLLTASMIYAFRRPRRS</sequence>
<proteinExistence type="predicted"/>
<feature type="transmembrane region" description="Helical" evidence="2">
    <location>
        <begin position="755"/>
        <end position="775"/>
    </location>
</feature>
<feature type="region of interest" description="Disordered" evidence="1">
    <location>
        <begin position="58"/>
        <end position="88"/>
    </location>
</feature>
<evidence type="ECO:0000256" key="2">
    <source>
        <dbReference type="SAM" id="Phobius"/>
    </source>
</evidence>
<feature type="signal peptide" evidence="3">
    <location>
        <begin position="1"/>
        <end position="37"/>
    </location>
</feature>
<dbReference type="EMBL" id="UARK01000001">
    <property type="protein sequence ID" value="SPW24070.1"/>
    <property type="molecule type" value="Genomic_DNA"/>
</dbReference>
<feature type="compositionally biased region" description="Low complexity" evidence="1">
    <location>
        <begin position="506"/>
        <end position="535"/>
    </location>
</feature>
<feature type="compositionally biased region" description="Gly residues" evidence="1">
    <location>
        <begin position="479"/>
        <end position="490"/>
    </location>
</feature>
<reference evidence="4 5" key="1">
    <citation type="submission" date="2018-06" db="EMBL/GenBank/DDBJ databases">
        <authorList>
            <consortium name="Pathogen Informatics"/>
            <person name="Doyle S."/>
        </authorList>
    </citation>
    <scope>NUCLEOTIDE SEQUENCE [LARGE SCALE GENOMIC DNA]</scope>
    <source>
        <strain evidence="4 5">NCTC10254</strain>
    </source>
</reference>
<feature type="region of interest" description="Disordered" evidence="1">
    <location>
        <begin position="328"/>
        <end position="409"/>
    </location>
</feature>
<name>A0A8B4GZJ5_9CORY</name>
<organism evidence="4 5">
    <name type="scientific">Corynebacterium matruchotii</name>
    <dbReference type="NCBI Taxonomy" id="43768"/>
    <lineage>
        <taxon>Bacteria</taxon>
        <taxon>Bacillati</taxon>
        <taxon>Actinomycetota</taxon>
        <taxon>Actinomycetes</taxon>
        <taxon>Mycobacteriales</taxon>
        <taxon>Corynebacteriaceae</taxon>
        <taxon>Corynebacterium</taxon>
    </lineage>
</organism>
<feature type="chain" id="PRO_5033050631" description="Cell surface protein" evidence="3">
    <location>
        <begin position="38"/>
        <end position="781"/>
    </location>
</feature>
<feature type="region of interest" description="Disordered" evidence="1">
    <location>
        <begin position="449"/>
        <end position="649"/>
    </location>
</feature>
<feature type="compositionally biased region" description="Polar residues" evidence="1">
    <location>
        <begin position="454"/>
        <end position="465"/>
    </location>
</feature>
<feature type="compositionally biased region" description="Low complexity" evidence="1">
    <location>
        <begin position="340"/>
        <end position="400"/>
    </location>
</feature>
<keyword evidence="2" id="KW-0812">Transmembrane</keyword>
<keyword evidence="2" id="KW-0472">Membrane</keyword>